<evidence type="ECO:0000313" key="1">
    <source>
        <dbReference type="EMBL" id="KAJ8679631.1"/>
    </source>
</evidence>
<accession>A0ACC2P9V2</accession>
<dbReference type="EMBL" id="CM056742">
    <property type="protein sequence ID" value="KAJ8679631.1"/>
    <property type="molecule type" value="Genomic_DNA"/>
</dbReference>
<comment type="caution">
    <text evidence="1">The sequence shown here is derived from an EMBL/GenBank/DDBJ whole genome shotgun (WGS) entry which is preliminary data.</text>
</comment>
<keyword evidence="2" id="KW-1185">Reference proteome</keyword>
<reference evidence="1" key="1">
    <citation type="submission" date="2023-04" db="EMBL/GenBank/DDBJ databases">
        <title>A chromosome-level genome assembly of the parasitoid wasp Eretmocerus hayati.</title>
        <authorList>
            <person name="Zhong Y."/>
            <person name="Liu S."/>
            <person name="Liu Y."/>
        </authorList>
    </citation>
    <scope>NUCLEOTIDE SEQUENCE</scope>
    <source>
        <strain evidence="1">ZJU_SS_LIU_2023</strain>
    </source>
</reference>
<organism evidence="1 2">
    <name type="scientific">Eretmocerus hayati</name>
    <dbReference type="NCBI Taxonomy" id="131215"/>
    <lineage>
        <taxon>Eukaryota</taxon>
        <taxon>Metazoa</taxon>
        <taxon>Ecdysozoa</taxon>
        <taxon>Arthropoda</taxon>
        <taxon>Hexapoda</taxon>
        <taxon>Insecta</taxon>
        <taxon>Pterygota</taxon>
        <taxon>Neoptera</taxon>
        <taxon>Endopterygota</taxon>
        <taxon>Hymenoptera</taxon>
        <taxon>Apocrita</taxon>
        <taxon>Proctotrupomorpha</taxon>
        <taxon>Chalcidoidea</taxon>
        <taxon>Aphelinidae</taxon>
        <taxon>Aphelininae</taxon>
        <taxon>Eretmocerus</taxon>
    </lineage>
</organism>
<dbReference type="Proteomes" id="UP001239111">
    <property type="component" value="Chromosome 2"/>
</dbReference>
<gene>
    <name evidence="1" type="ORF">QAD02_015418</name>
</gene>
<name>A0ACC2P9V2_9HYME</name>
<sequence>MKDSKVHHTIIAVPSDSLVHDSAFVHCVQKVVTEHIKKNFPLAKKVIYFLDGAAQHFKNKSNFENWMNHKEDFGLEAEWRFDATAHGKNACDGENYLLVKSDLEVRFDGAKTVPGTLSYHSFQVLDTTKQLQLRPFSTYPDADFFPKSQQGEKRKLKSPPKEVCADPSKERRRK</sequence>
<protein>
    <submittedName>
        <fullName evidence="1">Uncharacterized protein</fullName>
    </submittedName>
</protein>
<proteinExistence type="predicted"/>
<evidence type="ECO:0000313" key="2">
    <source>
        <dbReference type="Proteomes" id="UP001239111"/>
    </source>
</evidence>